<dbReference type="InterPro" id="IPR020904">
    <property type="entry name" value="Sc_DH/Rdtase_CS"/>
</dbReference>
<evidence type="ECO:0000256" key="2">
    <source>
        <dbReference type="ARBA" id="ARBA00023002"/>
    </source>
</evidence>
<reference evidence="4 5" key="1">
    <citation type="submission" date="2024-01" db="EMBL/GenBank/DDBJ databases">
        <title>Multi-omics insights into the function and evolution of sodium benzoate biodegradation pathways in Benzoatithermus flavus gen. nov., sp. nov. from hot spring.</title>
        <authorList>
            <person name="Hu C.-J."/>
            <person name="Li W.-J."/>
        </authorList>
    </citation>
    <scope>NUCLEOTIDE SEQUENCE [LARGE SCALE GENOMIC DNA]</scope>
    <source>
        <strain evidence="4 5">SYSU G07066</strain>
    </source>
</reference>
<keyword evidence="2" id="KW-0560">Oxidoreductase</keyword>
<dbReference type="SMART" id="SM00822">
    <property type="entry name" value="PKS_KR"/>
    <property type="match status" value="1"/>
</dbReference>
<accession>A0ABU8XQ00</accession>
<comment type="similarity">
    <text evidence="1">Belongs to the short-chain dehydrogenases/reductases (SDR) family.</text>
</comment>
<dbReference type="PROSITE" id="PS00061">
    <property type="entry name" value="ADH_SHORT"/>
    <property type="match status" value="1"/>
</dbReference>
<dbReference type="InterPro" id="IPR002347">
    <property type="entry name" value="SDR_fam"/>
</dbReference>
<gene>
    <name evidence="4" type="ORF">U1T56_04705</name>
</gene>
<dbReference type="RefSeq" id="WP_418158288.1">
    <property type="nucleotide sequence ID" value="NZ_JBBLZC010000003.1"/>
</dbReference>
<comment type="caution">
    <text evidence="4">The sequence shown here is derived from an EMBL/GenBank/DDBJ whole genome shotgun (WGS) entry which is preliminary data.</text>
</comment>
<evidence type="ECO:0000313" key="4">
    <source>
        <dbReference type="EMBL" id="MEK0082439.1"/>
    </source>
</evidence>
<keyword evidence="5" id="KW-1185">Reference proteome</keyword>
<evidence type="ECO:0000313" key="5">
    <source>
        <dbReference type="Proteomes" id="UP001375743"/>
    </source>
</evidence>
<dbReference type="PANTHER" id="PTHR44196:SF1">
    <property type="entry name" value="DEHYDROGENASE_REDUCTASE SDR FAMILY MEMBER 7B"/>
    <property type="match status" value="1"/>
</dbReference>
<organism evidence="4 5">
    <name type="scientific">Benzoatithermus flavus</name>
    <dbReference type="NCBI Taxonomy" id="3108223"/>
    <lineage>
        <taxon>Bacteria</taxon>
        <taxon>Pseudomonadati</taxon>
        <taxon>Pseudomonadota</taxon>
        <taxon>Alphaproteobacteria</taxon>
        <taxon>Geminicoccales</taxon>
        <taxon>Geminicoccaceae</taxon>
        <taxon>Benzoatithermus</taxon>
    </lineage>
</organism>
<dbReference type="InterPro" id="IPR057326">
    <property type="entry name" value="KR_dom"/>
</dbReference>
<feature type="domain" description="Ketoreductase" evidence="3">
    <location>
        <begin position="12"/>
        <end position="191"/>
    </location>
</feature>
<dbReference type="InterPro" id="IPR036291">
    <property type="entry name" value="NAD(P)-bd_dom_sf"/>
</dbReference>
<evidence type="ECO:0000256" key="1">
    <source>
        <dbReference type="ARBA" id="ARBA00006484"/>
    </source>
</evidence>
<protein>
    <submittedName>
        <fullName evidence="4">SDR family NAD(P)-dependent oxidoreductase</fullName>
    </submittedName>
</protein>
<dbReference type="PRINTS" id="PR00081">
    <property type="entry name" value="GDHRDH"/>
</dbReference>
<dbReference type="Pfam" id="PF00106">
    <property type="entry name" value="adh_short"/>
    <property type="match status" value="1"/>
</dbReference>
<proteinExistence type="inferred from homology"/>
<dbReference type="EMBL" id="JBBLZC010000003">
    <property type="protein sequence ID" value="MEK0082439.1"/>
    <property type="molecule type" value="Genomic_DNA"/>
</dbReference>
<dbReference type="PANTHER" id="PTHR44196">
    <property type="entry name" value="DEHYDROGENASE/REDUCTASE SDR FAMILY MEMBER 7B"/>
    <property type="match status" value="1"/>
</dbReference>
<name>A0ABU8XQ00_9PROT</name>
<evidence type="ECO:0000259" key="3">
    <source>
        <dbReference type="SMART" id="SM00822"/>
    </source>
</evidence>
<dbReference type="Gene3D" id="3.40.50.720">
    <property type="entry name" value="NAD(P)-binding Rossmann-like Domain"/>
    <property type="match status" value="1"/>
</dbReference>
<dbReference type="Proteomes" id="UP001375743">
    <property type="component" value="Unassembled WGS sequence"/>
</dbReference>
<dbReference type="SUPFAM" id="SSF51735">
    <property type="entry name" value="NAD(P)-binding Rossmann-fold domains"/>
    <property type="match status" value="1"/>
</dbReference>
<sequence length="257" mass="27025">MTSSNQARAKPEHVLITGASSGIGAALARAYAGPGMRLALFGRDEDRTRAVAEACRAKGALVAAILVNVTDRETMAQAVTLVDDAHPLDLVIANAGIAGTMLQSGDGTAHLFAVNVMGVVHTVEPLLPRLVQRGRGQVALMSSLASFVARPGAAAYCASKAAVRIWGEGLRERLLPHGVEVSVICPGFVDTPLTRKNPFPMPMLMTAEAAAALIKDRLARGDARIAFPKPVYWGARLAGLLPASLQQRLSGHWPGKE</sequence>